<dbReference type="Gene3D" id="3.80.20.20">
    <property type="entry name" value="Receptor L-domain"/>
    <property type="match status" value="1"/>
</dbReference>
<protein>
    <recommendedName>
        <fullName evidence="4">Receptor L-domain domain-containing protein</fullName>
    </recommendedName>
</protein>
<dbReference type="InterPro" id="IPR036941">
    <property type="entry name" value="Rcpt_L-dom_sf"/>
</dbReference>
<name>A0ABY6UNL3_BIOOC</name>
<accession>A0ABY6UNL3</accession>
<dbReference type="SUPFAM" id="SSF52058">
    <property type="entry name" value="L domain-like"/>
    <property type="match status" value="1"/>
</dbReference>
<evidence type="ECO:0000313" key="2">
    <source>
        <dbReference type="EMBL" id="VUC31816.1"/>
    </source>
</evidence>
<feature type="signal peptide" evidence="1">
    <location>
        <begin position="1"/>
        <end position="21"/>
    </location>
</feature>
<evidence type="ECO:0000256" key="1">
    <source>
        <dbReference type="SAM" id="SignalP"/>
    </source>
</evidence>
<feature type="chain" id="PRO_5046565587" description="Receptor L-domain domain-containing protein" evidence="1">
    <location>
        <begin position="22"/>
        <end position="440"/>
    </location>
</feature>
<proteinExistence type="predicted"/>
<evidence type="ECO:0000313" key="3">
    <source>
        <dbReference type="Proteomes" id="UP000766486"/>
    </source>
</evidence>
<evidence type="ECO:0008006" key="4">
    <source>
        <dbReference type="Google" id="ProtNLM"/>
    </source>
</evidence>
<reference evidence="2 3" key="1">
    <citation type="submission" date="2019-06" db="EMBL/GenBank/DDBJ databases">
        <authorList>
            <person name="Broberg M."/>
        </authorList>
    </citation>
    <scope>NUCLEOTIDE SEQUENCE [LARGE SCALE GENOMIC DNA]</scope>
</reference>
<dbReference type="Proteomes" id="UP000766486">
    <property type="component" value="Unassembled WGS sequence"/>
</dbReference>
<sequence length="440" mass="48097">MFVRLPLAAAGLVALANYVLADVDCNTSITIGNATDAEEVRKACKVIRGDVRLTEQLLDTINLDGVEEIYGDLTHYGCDPAAIIRCKNFPKGPLEFSSSTLKKVNGSINFMTYNNLEKLSLPNLSYVWSEFAVQDTTSLKEMDLTNLESVSSFELGTTNLEKLHINGIKELLPESGYTGGIYLNNAGKLDNVDAFFENPINTSEIPTWTPGKGLLLNPPALRNVRTLNLGWTAMDKFEVWGTNLTIVLGGPETKSISYKEVILHGGVLGIQRADNLENLHVGKFRLDTDHDITDLTLPFDTVDSITLFNSSKLRSVNLPSQAENWKNLSLTISGCGSLKLESENGADSKKTWYWPKSSMASVNITSNVSTSFFDSFIANNVEVTQSFSVSDASGKLDCDIFANRTLPSGYTCDKKGSGARILMSTWTIVAAPVALMYILV</sequence>
<keyword evidence="3" id="KW-1185">Reference proteome</keyword>
<gene>
    <name evidence="2" type="ORF">CLO192961_LOCUS315669</name>
</gene>
<organism evidence="2 3">
    <name type="scientific">Bionectria ochroleuca</name>
    <name type="common">Gliocladium roseum</name>
    <dbReference type="NCBI Taxonomy" id="29856"/>
    <lineage>
        <taxon>Eukaryota</taxon>
        <taxon>Fungi</taxon>
        <taxon>Dikarya</taxon>
        <taxon>Ascomycota</taxon>
        <taxon>Pezizomycotina</taxon>
        <taxon>Sordariomycetes</taxon>
        <taxon>Hypocreomycetidae</taxon>
        <taxon>Hypocreales</taxon>
        <taxon>Bionectriaceae</taxon>
        <taxon>Clonostachys</taxon>
    </lineage>
</organism>
<keyword evidence="1" id="KW-0732">Signal</keyword>
<comment type="caution">
    <text evidence="2">The sequence shown here is derived from an EMBL/GenBank/DDBJ whole genome shotgun (WGS) entry which is preliminary data.</text>
</comment>
<dbReference type="EMBL" id="CABFNS010000837">
    <property type="protein sequence ID" value="VUC31816.1"/>
    <property type="molecule type" value="Genomic_DNA"/>
</dbReference>